<keyword evidence="2" id="KW-0614">Plasmid</keyword>
<sequence>MMEVILLLTVIAYVLFYRITAIALLILLYCTIGIETTYQFFIANPFVAFIFMLGLHFVTFWFWSKFFNDWASGSSQPIKPINQPQHEHNNSNSFNWQNHLAKVRKANEAEAKRIDDYRRITGQR</sequence>
<evidence type="ECO:0000256" key="1">
    <source>
        <dbReference type="SAM" id="Phobius"/>
    </source>
</evidence>
<reference evidence="2" key="1">
    <citation type="journal article" date="2013" name="Antimicrob. Agents Chemother.">
        <title>Characterization of TEM-1 beta-lactamase producing Kingella kingae clinical isolates.</title>
        <authorList>
            <person name="Banerjee A."/>
            <person name="Kaplan J.B."/>
            <person name="Soherwardy A."/>
            <person name="Nudell Y."/>
            <person name="Mackenzie G.A."/>
            <person name="Johnson S."/>
            <person name="Balashova N.V."/>
        </authorList>
    </citation>
    <scope>NUCLEOTIDE SEQUENCE</scope>
    <source>
        <strain evidence="2">KKC2005004457</strain>
        <plasmid evidence="2">unnamed</plasmid>
    </source>
</reference>
<feature type="transmembrane region" description="Helical" evidence="1">
    <location>
        <begin position="41"/>
        <end position="63"/>
    </location>
</feature>
<proteinExistence type="predicted"/>
<organism evidence="2">
    <name type="scientific">Kingella kingae KKC2005004457</name>
    <dbReference type="NCBI Taxonomy" id="1229911"/>
    <lineage>
        <taxon>Bacteria</taxon>
        <taxon>Pseudomonadati</taxon>
        <taxon>Pseudomonadota</taxon>
        <taxon>Betaproteobacteria</taxon>
        <taxon>Neisseriales</taxon>
        <taxon>Neisseriaceae</taxon>
        <taxon>Kingella</taxon>
    </lineage>
</organism>
<gene>
    <name evidence="2" type="ORF">C297_p00115</name>
</gene>
<keyword evidence="1" id="KW-0472">Membrane</keyword>
<name>T0MEX5_KINKI</name>
<keyword evidence="1" id="KW-1133">Transmembrane helix</keyword>
<feature type="transmembrane region" description="Helical" evidence="1">
    <location>
        <begin position="6"/>
        <end position="29"/>
    </location>
</feature>
<keyword evidence="1" id="KW-0812">Transmembrane</keyword>
<geneLocation type="plasmid" evidence="2">
    <name>unnamed</name>
</geneLocation>
<dbReference type="AlphaFoldDB" id="T0MEX5"/>
<accession>T0MEX5</accession>
<evidence type="ECO:0000313" key="2">
    <source>
        <dbReference type="EMBL" id="EQB59635.1"/>
    </source>
</evidence>
<comment type="caution">
    <text evidence="2">The sequence shown here is derived from an EMBL/GenBank/DDBJ whole genome shotgun (WGS) entry which is preliminary data.</text>
</comment>
<dbReference type="EMBL" id="AMPT01000004">
    <property type="protein sequence ID" value="EQB59635.1"/>
    <property type="molecule type" value="Genomic_DNA"/>
</dbReference>
<protein>
    <submittedName>
        <fullName evidence="2">Uncharacterized protein</fullName>
    </submittedName>
</protein>